<organism evidence="2 3">
    <name type="scientific">Monilinia fructicola</name>
    <name type="common">Brown rot fungus</name>
    <name type="synonym">Ciboria fructicola</name>
    <dbReference type="NCBI Taxonomy" id="38448"/>
    <lineage>
        <taxon>Eukaryota</taxon>
        <taxon>Fungi</taxon>
        <taxon>Dikarya</taxon>
        <taxon>Ascomycota</taxon>
        <taxon>Pezizomycotina</taxon>
        <taxon>Leotiomycetes</taxon>
        <taxon>Helotiales</taxon>
        <taxon>Sclerotiniaceae</taxon>
        <taxon>Monilinia</taxon>
    </lineage>
</organism>
<evidence type="ECO:0000313" key="2">
    <source>
        <dbReference type="EMBL" id="KAA8572568.1"/>
    </source>
</evidence>
<keyword evidence="3" id="KW-1185">Reference proteome</keyword>
<comment type="caution">
    <text evidence="2">The sequence shown here is derived from an EMBL/GenBank/DDBJ whole genome shotgun (WGS) entry which is preliminary data.</text>
</comment>
<keyword evidence="1" id="KW-0732">Signal</keyword>
<dbReference type="VEuPathDB" id="FungiDB:MFRU_003g02400"/>
<evidence type="ECO:0000313" key="3">
    <source>
        <dbReference type="Proteomes" id="UP000322873"/>
    </source>
</evidence>
<feature type="signal peptide" evidence="1">
    <location>
        <begin position="1"/>
        <end position="22"/>
    </location>
</feature>
<dbReference type="AlphaFoldDB" id="A0A5M9JST4"/>
<reference evidence="2 3" key="1">
    <citation type="submission" date="2019-06" db="EMBL/GenBank/DDBJ databases">
        <title>Genome Sequence of the Brown Rot Fungal Pathogen Monilinia fructicola.</title>
        <authorList>
            <person name="De Miccolis Angelini R.M."/>
            <person name="Landi L."/>
            <person name="Abate D."/>
            <person name="Pollastro S."/>
            <person name="Romanazzi G."/>
            <person name="Faretra F."/>
        </authorList>
    </citation>
    <scope>NUCLEOTIDE SEQUENCE [LARGE SCALE GENOMIC DNA]</scope>
    <source>
        <strain evidence="2 3">Mfrc123</strain>
    </source>
</reference>
<protein>
    <submittedName>
        <fullName evidence="2">Uncharacterized protein</fullName>
    </submittedName>
</protein>
<dbReference type="Proteomes" id="UP000322873">
    <property type="component" value="Unassembled WGS sequence"/>
</dbReference>
<proteinExistence type="predicted"/>
<feature type="chain" id="PRO_5024398575" evidence="1">
    <location>
        <begin position="23"/>
        <end position="235"/>
    </location>
</feature>
<accession>A0A5M9JST4</accession>
<dbReference type="EMBL" id="VICG01000004">
    <property type="protein sequence ID" value="KAA8572568.1"/>
    <property type="molecule type" value="Genomic_DNA"/>
</dbReference>
<evidence type="ECO:0000256" key="1">
    <source>
        <dbReference type="SAM" id="SignalP"/>
    </source>
</evidence>
<sequence>MTPQVKILFALCILLFKALVDAQSYEFTVGPSADVLITKFEASLTVPPFSKSGLHLFASGLTNQAKSYVYDNSLNDHNSGTWEVDMQHDNGALATDNKILPGDTIYSVFEYSSGTLVTSDNVTIIPGPASIKAGLKERTSSRQDSLQKTSPAAGKLNVARLRVWLGADTPWDFGPIVWKNVTITSQTTDPWWCNDAWKASDNLNVTGRITMFWGEGDKTICEYQYMSWEPTKKGN</sequence>
<name>A0A5M9JST4_MONFR</name>
<gene>
    <name evidence="2" type="ORF">EYC84_003172</name>
</gene>